<feature type="domain" description="Thioester reductase (TE)" evidence="1">
    <location>
        <begin position="28"/>
        <end position="175"/>
    </location>
</feature>
<organism evidence="2 3">
    <name type="scientific">Sphaeroforma arctica JP610</name>
    <dbReference type="NCBI Taxonomy" id="667725"/>
    <lineage>
        <taxon>Eukaryota</taxon>
        <taxon>Ichthyosporea</taxon>
        <taxon>Ichthyophonida</taxon>
        <taxon>Sphaeroforma</taxon>
    </lineage>
</organism>
<gene>
    <name evidence="2" type="ORF">SARC_06255</name>
</gene>
<reference evidence="2 3" key="1">
    <citation type="submission" date="2011-02" db="EMBL/GenBank/DDBJ databases">
        <title>The Genome Sequence of Sphaeroforma arctica JP610.</title>
        <authorList>
            <consortium name="The Broad Institute Genome Sequencing Platform"/>
            <person name="Russ C."/>
            <person name="Cuomo C."/>
            <person name="Young S.K."/>
            <person name="Zeng Q."/>
            <person name="Gargeya S."/>
            <person name="Alvarado L."/>
            <person name="Berlin A."/>
            <person name="Chapman S.B."/>
            <person name="Chen Z."/>
            <person name="Freedman E."/>
            <person name="Gellesch M."/>
            <person name="Goldberg J."/>
            <person name="Griggs A."/>
            <person name="Gujja S."/>
            <person name="Heilman E."/>
            <person name="Heiman D."/>
            <person name="Howarth C."/>
            <person name="Mehta T."/>
            <person name="Neiman D."/>
            <person name="Pearson M."/>
            <person name="Roberts A."/>
            <person name="Saif S."/>
            <person name="Shea T."/>
            <person name="Shenoy N."/>
            <person name="Sisk P."/>
            <person name="Stolte C."/>
            <person name="Sykes S."/>
            <person name="White J."/>
            <person name="Yandava C."/>
            <person name="Burger G."/>
            <person name="Gray M.W."/>
            <person name="Holland P.W.H."/>
            <person name="King N."/>
            <person name="Lang F.B.F."/>
            <person name="Roger A.J."/>
            <person name="Ruiz-Trillo I."/>
            <person name="Haas B."/>
            <person name="Nusbaum C."/>
            <person name="Birren B."/>
        </authorList>
    </citation>
    <scope>NUCLEOTIDE SEQUENCE [LARGE SCALE GENOMIC DNA]</scope>
    <source>
        <strain evidence="2 3">JP610</strain>
    </source>
</reference>
<keyword evidence="3" id="KW-1185">Reference proteome</keyword>
<dbReference type="RefSeq" id="XP_014155316.1">
    <property type="nucleotide sequence ID" value="XM_014299841.1"/>
</dbReference>
<accession>A0A0L0FXN6</accession>
<evidence type="ECO:0000313" key="2">
    <source>
        <dbReference type="EMBL" id="KNC81414.1"/>
    </source>
</evidence>
<dbReference type="Pfam" id="PF07993">
    <property type="entry name" value="NAD_binding_4"/>
    <property type="match status" value="1"/>
</dbReference>
<sequence length="455" mass="50141">MKLFSSTKCKDQSNVVQRVLITDVSNTLCCMVLRDLISTGKHVEIGVIVGRGWMGAVRERIRACRESNASEWRVLADEDLERMHLLEGDLKEPNLGLKECDYRTWVSSGVIVHKIPDEWEWSAYSGTDQLAITDNILDFATVEDYPHKVVHFISSINTALVKECDNGTVKDKRQNVPECLISCGDSRLASDFGRAVAGIEKQVANGAQKRGVRVILYRIPFLVDEDCTILPSTSVPVAVVQLAALTGVVLKWRDNMPLFRMAALSHVVSTLCIKTLDRGDKRKCTGAEQLTVLHLSEPTNKKICLTEQTKNLFNAIGMSGGDQVVDFDDFHARLNSIKGANGYVDELCSFGPLLRAHSAQAYCSLETTKTRKFLSSHGLSLKKCASSCSDNSLSKGTMQAMCNALYENVGEESATKMRAVAERTCRRSGMRSMTRPSCLLNRNKNACSDGTIGSS</sequence>
<protein>
    <recommendedName>
        <fullName evidence="1">Thioester reductase (TE) domain-containing protein</fullName>
    </recommendedName>
</protein>
<dbReference type="Gene3D" id="3.40.50.720">
    <property type="entry name" value="NAD(P)-binding Rossmann-like Domain"/>
    <property type="match status" value="1"/>
</dbReference>
<proteinExistence type="predicted"/>
<dbReference type="AlphaFoldDB" id="A0A0L0FXN6"/>
<dbReference type="GeneID" id="25906759"/>
<name>A0A0L0FXN6_9EUKA</name>
<dbReference type="EMBL" id="KQ242035">
    <property type="protein sequence ID" value="KNC81414.1"/>
    <property type="molecule type" value="Genomic_DNA"/>
</dbReference>
<dbReference type="InterPro" id="IPR013120">
    <property type="entry name" value="FAR_NAD-bd"/>
</dbReference>
<evidence type="ECO:0000313" key="3">
    <source>
        <dbReference type="Proteomes" id="UP000054560"/>
    </source>
</evidence>
<dbReference type="Proteomes" id="UP000054560">
    <property type="component" value="Unassembled WGS sequence"/>
</dbReference>
<evidence type="ECO:0000259" key="1">
    <source>
        <dbReference type="Pfam" id="PF07993"/>
    </source>
</evidence>